<reference evidence="6 7" key="1">
    <citation type="journal article" date="2016" name="Nat. Commun.">
        <title>Thousands of microbial genomes shed light on interconnected biogeochemical processes in an aquifer system.</title>
        <authorList>
            <person name="Anantharaman K."/>
            <person name="Brown C.T."/>
            <person name="Hug L.A."/>
            <person name="Sharon I."/>
            <person name="Castelle C.J."/>
            <person name="Probst A.J."/>
            <person name="Thomas B.C."/>
            <person name="Singh A."/>
            <person name="Wilkins M.J."/>
            <person name="Karaoz U."/>
            <person name="Brodie E.L."/>
            <person name="Williams K.H."/>
            <person name="Hubbard S.S."/>
            <person name="Banfield J.F."/>
        </authorList>
    </citation>
    <scope>NUCLEOTIDE SEQUENCE [LARGE SCALE GENOMIC DNA]</scope>
</reference>
<keyword evidence="3" id="KW-0067">ATP-binding</keyword>
<evidence type="ECO:0000256" key="1">
    <source>
        <dbReference type="ARBA" id="ARBA00022598"/>
    </source>
</evidence>
<evidence type="ECO:0008006" key="8">
    <source>
        <dbReference type="Google" id="ProtNLM"/>
    </source>
</evidence>
<feature type="domain" description="Mur ligase C-terminal" evidence="4">
    <location>
        <begin position="274"/>
        <end position="399"/>
    </location>
</feature>
<dbReference type="GO" id="GO:0005524">
    <property type="term" value="F:ATP binding"/>
    <property type="evidence" value="ECO:0007669"/>
    <property type="project" value="UniProtKB-KW"/>
</dbReference>
<dbReference type="AlphaFoldDB" id="A0A1G2QIS4"/>
<keyword evidence="2" id="KW-0547">Nucleotide-binding</keyword>
<feature type="domain" description="Mur ligase central" evidence="5">
    <location>
        <begin position="34"/>
        <end position="251"/>
    </location>
</feature>
<proteinExistence type="predicted"/>
<dbReference type="Gene3D" id="3.90.190.20">
    <property type="entry name" value="Mur ligase, C-terminal domain"/>
    <property type="match status" value="1"/>
</dbReference>
<dbReference type="SUPFAM" id="SSF53244">
    <property type="entry name" value="MurD-like peptide ligases, peptide-binding domain"/>
    <property type="match status" value="1"/>
</dbReference>
<sequence>MFLIKNLAKKIVAKILCLEARLIIKRYQPKVVGVTGSVGKTSTKDAIAKVLAVKYQVRKSEKSYNSEFGLPLTIIGAKSAWNSSLGWLEIIARGLWVAISGQKYPEWLVLEVGADRPGDIKNVVKWLPIDIGVLTRLPAVPVHIEFFKNKHQYLEEKISLVKSLTEAGWAILNFDDPVIKDLIDKLKARVISYGHTSEAKILISNEQLYYDNDQLAGLNFKLDYVGDSLPVRLSGIIGRHQIGAATAAFAVGVTQGINLVEIVEALSGVDFPPGRLRVLTGIKNTILLDDTYNASPTAMQAGLESLAEIGTIGRKVAVLADMMELGEHTVEEHRKIGSQVAGIVNELILVGLRSRFIAEGAIEAGMDKKKIHQFDEAVEAGKYLQKIIAKGDIIYFKGSQSMRMEKAVEEVMAEPEKKEKLLVRQEKEWLGR</sequence>
<dbReference type="InterPro" id="IPR036565">
    <property type="entry name" value="Mur-like_cat_sf"/>
</dbReference>
<keyword evidence="1" id="KW-0436">Ligase</keyword>
<gene>
    <name evidence="6" type="ORF">A2607_01940</name>
</gene>
<dbReference type="GO" id="GO:0016881">
    <property type="term" value="F:acid-amino acid ligase activity"/>
    <property type="evidence" value="ECO:0007669"/>
    <property type="project" value="InterPro"/>
</dbReference>
<evidence type="ECO:0000256" key="3">
    <source>
        <dbReference type="ARBA" id="ARBA00022840"/>
    </source>
</evidence>
<protein>
    <recommendedName>
        <fullName evidence="8">UDP-N-acetylmuramoyl-tripeptide--D-alanyl-D-alanine ligase</fullName>
    </recommendedName>
</protein>
<dbReference type="PANTHER" id="PTHR43024:SF1">
    <property type="entry name" value="UDP-N-ACETYLMURAMOYL-TRIPEPTIDE--D-ALANYL-D-ALANINE LIGASE"/>
    <property type="match status" value="1"/>
</dbReference>
<dbReference type="Proteomes" id="UP000178481">
    <property type="component" value="Unassembled WGS sequence"/>
</dbReference>
<dbReference type="InterPro" id="IPR036615">
    <property type="entry name" value="Mur_ligase_C_dom_sf"/>
</dbReference>
<dbReference type="SUPFAM" id="SSF53623">
    <property type="entry name" value="MurD-like peptide ligases, catalytic domain"/>
    <property type="match status" value="1"/>
</dbReference>
<dbReference type="EMBL" id="MHTI01000007">
    <property type="protein sequence ID" value="OHA60337.1"/>
    <property type="molecule type" value="Genomic_DNA"/>
</dbReference>
<accession>A0A1G2QIS4</accession>
<evidence type="ECO:0000256" key="2">
    <source>
        <dbReference type="ARBA" id="ARBA00022741"/>
    </source>
</evidence>
<dbReference type="Pfam" id="PF02875">
    <property type="entry name" value="Mur_ligase_C"/>
    <property type="match status" value="1"/>
</dbReference>
<dbReference type="InterPro" id="IPR004101">
    <property type="entry name" value="Mur_ligase_C"/>
</dbReference>
<dbReference type="PANTHER" id="PTHR43024">
    <property type="entry name" value="UDP-N-ACETYLMURAMOYL-TRIPEPTIDE--D-ALANYL-D-ALANINE LIGASE"/>
    <property type="match status" value="1"/>
</dbReference>
<evidence type="ECO:0000313" key="7">
    <source>
        <dbReference type="Proteomes" id="UP000178481"/>
    </source>
</evidence>
<evidence type="ECO:0000259" key="4">
    <source>
        <dbReference type="Pfam" id="PF02875"/>
    </source>
</evidence>
<dbReference type="InterPro" id="IPR051046">
    <property type="entry name" value="MurCDEF_CellWall_CoF430Synth"/>
</dbReference>
<comment type="caution">
    <text evidence="6">The sequence shown here is derived from an EMBL/GenBank/DDBJ whole genome shotgun (WGS) entry which is preliminary data.</text>
</comment>
<name>A0A1G2QIS4_9BACT</name>
<evidence type="ECO:0000313" key="6">
    <source>
        <dbReference type="EMBL" id="OHA60337.1"/>
    </source>
</evidence>
<dbReference type="Gene3D" id="3.40.1190.10">
    <property type="entry name" value="Mur-like, catalytic domain"/>
    <property type="match status" value="1"/>
</dbReference>
<dbReference type="InterPro" id="IPR013221">
    <property type="entry name" value="Mur_ligase_cen"/>
</dbReference>
<evidence type="ECO:0000259" key="5">
    <source>
        <dbReference type="Pfam" id="PF08245"/>
    </source>
</evidence>
<organism evidence="6 7">
    <name type="scientific">Candidatus Vogelbacteria bacterium RIFOXYD1_FULL_42_15</name>
    <dbReference type="NCBI Taxonomy" id="1802437"/>
    <lineage>
        <taxon>Bacteria</taxon>
        <taxon>Candidatus Vogeliibacteriota</taxon>
    </lineage>
</organism>
<dbReference type="Pfam" id="PF08245">
    <property type="entry name" value="Mur_ligase_M"/>
    <property type="match status" value="1"/>
</dbReference>